<dbReference type="AlphaFoldDB" id="A0A8H3G3L4"/>
<dbReference type="InterPro" id="IPR053228">
    <property type="entry name" value="Stereospecific_Lipase"/>
</dbReference>
<organism evidence="2 3">
    <name type="scientific">Gomphillus americanus</name>
    <dbReference type="NCBI Taxonomy" id="1940652"/>
    <lineage>
        <taxon>Eukaryota</taxon>
        <taxon>Fungi</taxon>
        <taxon>Dikarya</taxon>
        <taxon>Ascomycota</taxon>
        <taxon>Pezizomycotina</taxon>
        <taxon>Lecanoromycetes</taxon>
        <taxon>OSLEUM clade</taxon>
        <taxon>Ostropomycetidae</taxon>
        <taxon>Ostropales</taxon>
        <taxon>Graphidaceae</taxon>
        <taxon>Gomphilloideae</taxon>
        <taxon>Gomphillus</taxon>
    </lineage>
</organism>
<reference evidence="2" key="1">
    <citation type="submission" date="2021-03" db="EMBL/GenBank/DDBJ databases">
        <authorList>
            <person name="Tagirdzhanova G."/>
        </authorList>
    </citation>
    <scope>NUCLEOTIDE SEQUENCE</scope>
</reference>
<evidence type="ECO:0008006" key="4">
    <source>
        <dbReference type="Google" id="ProtNLM"/>
    </source>
</evidence>
<dbReference type="Gene3D" id="3.40.50.1820">
    <property type="entry name" value="alpha/beta hydrolase"/>
    <property type="match status" value="1"/>
</dbReference>
<dbReference type="OrthoDB" id="4605274at2759"/>
<dbReference type="InterPro" id="IPR029058">
    <property type="entry name" value="AB_hydrolase_fold"/>
</dbReference>
<evidence type="ECO:0000313" key="3">
    <source>
        <dbReference type="Proteomes" id="UP000664169"/>
    </source>
</evidence>
<evidence type="ECO:0000313" key="2">
    <source>
        <dbReference type="EMBL" id="CAF9932481.1"/>
    </source>
</evidence>
<feature type="chain" id="PRO_5034046414" description="Alpha/beta-hydrolase" evidence="1">
    <location>
        <begin position="18"/>
        <end position="477"/>
    </location>
</feature>
<comment type="caution">
    <text evidence="2">The sequence shown here is derived from an EMBL/GenBank/DDBJ whole genome shotgun (WGS) entry which is preliminary data.</text>
</comment>
<dbReference type="Proteomes" id="UP000664169">
    <property type="component" value="Unassembled WGS sequence"/>
</dbReference>
<proteinExistence type="predicted"/>
<dbReference type="PANTHER" id="PTHR37574:SF1">
    <property type="entry name" value="LIPASE B"/>
    <property type="match status" value="1"/>
</dbReference>
<dbReference type="PANTHER" id="PTHR37574">
    <property type="entry name" value="LIPASE B"/>
    <property type="match status" value="1"/>
</dbReference>
<keyword evidence="3" id="KW-1185">Reference proteome</keyword>
<name>A0A8H3G3L4_9LECA</name>
<sequence length="477" mass="49433">MIPVLVTLATGLSLAYAVLAPSPVLEARASSSAITAAPQLSSAIATFEAEVATLAAAGLALEAILLDIVPPSASDSIPAAVSRAASAYSAHPTDFYQEIASLVFNGVVPGDIALIEAGFIVENSNTNILNPLPKSNIYPKSSTDAPYDVPELTLRAAMYIPPGFTYGAKQPVLLVPGTGGYAGEQFATNCGLLTFATYCRLTVFPVAKLFANSPNADPVFLNLPDNALDDIQVYAEYVAYGINYLNSITGKKVATYGWSQAAVTVRWATKYWPSTRSASSVSIQISPDYHGSIVELALCPVPGGSCAPSVLQQAYNATFIATLRNNGGDSPYIPLTSIYSAFDDVVQPQVSGPGASGFSNDGHGVGVTNVFLQDVCGFILPGGAPQNTHEGVLYNALALALANDTLTTGKNANLAHVNTASLCEKFAPDGLSLADVAVTISNIVISGINIADAPNKSSTEPPIKAYAMKDIPSGFSG</sequence>
<feature type="signal peptide" evidence="1">
    <location>
        <begin position="1"/>
        <end position="17"/>
    </location>
</feature>
<keyword evidence="1" id="KW-0732">Signal</keyword>
<gene>
    <name evidence="2" type="ORF">GOMPHAMPRED_006587</name>
</gene>
<accession>A0A8H3G3L4</accession>
<protein>
    <recommendedName>
        <fullName evidence="4">Alpha/beta-hydrolase</fullName>
    </recommendedName>
</protein>
<evidence type="ECO:0000256" key="1">
    <source>
        <dbReference type="SAM" id="SignalP"/>
    </source>
</evidence>
<dbReference type="EMBL" id="CAJPDQ010000045">
    <property type="protein sequence ID" value="CAF9932481.1"/>
    <property type="molecule type" value="Genomic_DNA"/>
</dbReference>
<dbReference type="SUPFAM" id="SSF53474">
    <property type="entry name" value="alpha/beta-Hydrolases"/>
    <property type="match status" value="1"/>
</dbReference>